<evidence type="ECO:0000313" key="5">
    <source>
        <dbReference type="Proteomes" id="UP000009236"/>
    </source>
</evidence>
<keyword evidence="1 4" id="KW-0489">Methyltransferase</keyword>
<evidence type="ECO:0000256" key="2">
    <source>
        <dbReference type="ARBA" id="ARBA00022679"/>
    </source>
</evidence>
<gene>
    <name evidence="4" type="ordered locus">Isova_2392</name>
</gene>
<dbReference type="GO" id="GO:0032259">
    <property type="term" value="P:methylation"/>
    <property type="evidence" value="ECO:0007669"/>
    <property type="project" value="UniProtKB-KW"/>
</dbReference>
<dbReference type="eggNOG" id="COG2227">
    <property type="taxonomic scope" value="Bacteria"/>
</dbReference>
<sequence>MVTAPALPPLTLYGSLRWEVVRRAMPAPPARVLEIGCGQGAVGVRLAAAGYDWTGVELDGTSAQVARQRLEHAGVPGQVVHGSVEGLMGADGFDVVCAFEVLEHIEDDRAALAAWVDRLRPGGLLLISTPAWQDRYGPMDRAVGHFRRYDPPSLGALLGDAGLVDVGQRLYGMPLGYVLEVVRNQIARHRLESDGASVTDRTARSGRLFQPSTPLAGLVTRAGTWPFRKLQRAFPRTGTGLVVWGRRPAAEL</sequence>
<dbReference type="AlphaFoldDB" id="F6FS08"/>
<dbReference type="KEGG" id="iva:Isova_2392"/>
<dbReference type="InterPro" id="IPR029063">
    <property type="entry name" value="SAM-dependent_MTases_sf"/>
</dbReference>
<dbReference type="PANTHER" id="PTHR43464:SF19">
    <property type="entry name" value="UBIQUINONE BIOSYNTHESIS O-METHYLTRANSFERASE, MITOCHONDRIAL"/>
    <property type="match status" value="1"/>
</dbReference>
<evidence type="ECO:0000313" key="4">
    <source>
        <dbReference type="EMBL" id="AEG45105.1"/>
    </source>
</evidence>
<dbReference type="PANTHER" id="PTHR43464">
    <property type="entry name" value="METHYLTRANSFERASE"/>
    <property type="match status" value="1"/>
</dbReference>
<keyword evidence="5" id="KW-1185">Reference proteome</keyword>
<organism evidence="5">
    <name type="scientific">Isoptericola variabilis (strain 225)</name>
    <dbReference type="NCBI Taxonomy" id="743718"/>
    <lineage>
        <taxon>Bacteria</taxon>
        <taxon>Bacillati</taxon>
        <taxon>Actinomycetota</taxon>
        <taxon>Actinomycetes</taxon>
        <taxon>Micrococcales</taxon>
        <taxon>Promicromonosporaceae</taxon>
        <taxon>Isoptericola</taxon>
    </lineage>
</organism>
<dbReference type="HOGENOM" id="CLU_093791_0_0_11"/>
<proteinExistence type="predicted"/>
<dbReference type="STRING" id="743718.Isova_2392"/>
<keyword evidence="3" id="KW-0949">S-adenosyl-L-methionine</keyword>
<dbReference type="CDD" id="cd02440">
    <property type="entry name" value="AdoMet_MTases"/>
    <property type="match status" value="1"/>
</dbReference>
<keyword evidence="2 4" id="KW-0808">Transferase</keyword>
<evidence type="ECO:0000256" key="1">
    <source>
        <dbReference type="ARBA" id="ARBA00022603"/>
    </source>
</evidence>
<reference evidence="4 5" key="1">
    <citation type="submission" date="2011-05" db="EMBL/GenBank/DDBJ databases">
        <title>Complete sequence of Isoptericola variabilis 225.</title>
        <authorList>
            <consortium name="US DOE Joint Genome Institute"/>
            <person name="Lucas S."/>
            <person name="Han J."/>
            <person name="Lapidus A."/>
            <person name="Cheng J.-F."/>
            <person name="Goodwin L."/>
            <person name="Pitluck S."/>
            <person name="Peters L."/>
            <person name="Mikhailova N."/>
            <person name="Zeytun A."/>
            <person name="Han C."/>
            <person name="Tapia R."/>
            <person name="Land M."/>
            <person name="Hauser L."/>
            <person name="Kyrpides N."/>
            <person name="Ivanova N."/>
            <person name="Pagani I."/>
            <person name="Siebers A."/>
            <person name="Allgaier M."/>
            <person name="Thelen M."/>
            <person name="Hugenholtz P."/>
            <person name="Gladden J."/>
            <person name="Woyke T."/>
        </authorList>
    </citation>
    <scope>NUCLEOTIDE SEQUENCE [LARGE SCALE GENOMIC DNA]</scope>
    <source>
        <strain evidence="5">225</strain>
    </source>
</reference>
<dbReference type="SUPFAM" id="SSF53335">
    <property type="entry name" value="S-adenosyl-L-methionine-dependent methyltransferases"/>
    <property type="match status" value="1"/>
</dbReference>
<accession>F6FS08</accession>
<dbReference type="Proteomes" id="UP000009236">
    <property type="component" value="Chromosome"/>
</dbReference>
<dbReference type="EMBL" id="CP002810">
    <property type="protein sequence ID" value="AEG45105.1"/>
    <property type="molecule type" value="Genomic_DNA"/>
</dbReference>
<dbReference type="Pfam" id="PF13489">
    <property type="entry name" value="Methyltransf_23"/>
    <property type="match status" value="1"/>
</dbReference>
<protein>
    <submittedName>
        <fullName evidence="4">Methyltransferase type 11</fullName>
    </submittedName>
</protein>
<evidence type="ECO:0000256" key="3">
    <source>
        <dbReference type="ARBA" id="ARBA00022691"/>
    </source>
</evidence>
<name>F6FS08_ISOV2</name>
<dbReference type="Gene3D" id="3.40.50.150">
    <property type="entry name" value="Vaccinia Virus protein VP39"/>
    <property type="match status" value="1"/>
</dbReference>
<dbReference type="GO" id="GO:0008168">
    <property type="term" value="F:methyltransferase activity"/>
    <property type="evidence" value="ECO:0007669"/>
    <property type="project" value="UniProtKB-KW"/>
</dbReference>